<dbReference type="STRING" id="1895771.BGO89_10880"/>
<dbReference type="InterPro" id="IPR014922">
    <property type="entry name" value="YdhG-like"/>
</dbReference>
<proteinExistence type="predicted"/>
<protein>
    <recommendedName>
        <fullName evidence="1">YdhG-like domain-containing protein</fullName>
    </recommendedName>
</protein>
<dbReference type="Gene3D" id="3.90.1150.200">
    <property type="match status" value="1"/>
</dbReference>
<dbReference type="Proteomes" id="UP000184233">
    <property type="component" value="Unassembled WGS sequence"/>
</dbReference>
<evidence type="ECO:0000313" key="3">
    <source>
        <dbReference type="Proteomes" id="UP000184233"/>
    </source>
</evidence>
<sequence>MVAESNNYFARYEEPLQGLFLFLRKLILDKDPNITQTMKYQMPFFCYKGKIFCYFWIHKKLGMPYIGFMEGSKIDHPDLVSEGRARVKILLLDPDEDIPVKKIDDILTMLLALYHTDEKLRKAVQCMSRRR</sequence>
<evidence type="ECO:0000259" key="1">
    <source>
        <dbReference type="Pfam" id="PF08818"/>
    </source>
</evidence>
<feature type="domain" description="YdhG-like" evidence="1">
    <location>
        <begin position="20"/>
        <end position="107"/>
    </location>
</feature>
<accession>A0A1M3KX21</accession>
<dbReference type="AlphaFoldDB" id="A0A1M3KX21"/>
<dbReference type="EMBL" id="MKVH01000024">
    <property type="protein sequence ID" value="OJX57011.1"/>
    <property type="molecule type" value="Genomic_DNA"/>
</dbReference>
<reference evidence="2 3" key="1">
    <citation type="submission" date="2016-09" db="EMBL/GenBank/DDBJ databases">
        <title>Genome-resolved meta-omics ties microbial dynamics to process performance in biotechnology for thiocyanate degradation.</title>
        <authorList>
            <person name="Kantor R.S."/>
            <person name="Huddy R.J."/>
            <person name="Iyer R."/>
            <person name="Thomas B.C."/>
            <person name="Brown C.T."/>
            <person name="Anantharaman K."/>
            <person name="Tringe S."/>
            <person name="Hettich R.L."/>
            <person name="Harrison S.T."/>
            <person name="Banfield J.F."/>
        </authorList>
    </citation>
    <scope>NUCLEOTIDE SEQUENCE [LARGE SCALE GENOMIC DNA]</scope>
    <source>
        <strain evidence="2">59-99</strain>
    </source>
</reference>
<name>A0A1M3KX21_9BACT</name>
<gene>
    <name evidence="2" type="ORF">BGO89_10880</name>
</gene>
<dbReference type="SUPFAM" id="SSF159888">
    <property type="entry name" value="YdhG-like"/>
    <property type="match status" value="1"/>
</dbReference>
<dbReference type="Pfam" id="PF08818">
    <property type="entry name" value="DUF1801"/>
    <property type="match status" value="1"/>
</dbReference>
<comment type="caution">
    <text evidence="2">The sequence shown here is derived from an EMBL/GenBank/DDBJ whole genome shotgun (WGS) entry which is preliminary data.</text>
</comment>
<organism evidence="2 3">
    <name type="scientific">Candidatus Kapaibacterium thiocyanatum</name>
    <dbReference type="NCBI Taxonomy" id="1895771"/>
    <lineage>
        <taxon>Bacteria</taxon>
        <taxon>Pseudomonadati</taxon>
        <taxon>Candidatus Kapaibacteriota</taxon>
        <taxon>Candidatus Kapaibacteriia</taxon>
        <taxon>Candidatus Kapaibacteriales</taxon>
        <taxon>Candidatus Kapaibacteriaceae</taxon>
        <taxon>Candidatus Kapaibacterium</taxon>
    </lineage>
</organism>
<evidence type="ECO:0000313" key="2">
    <source>
        <dbReference type="EMBL" id="OJX57011.1"/>
    </source>
</evidence>